<dbReference type="InterPro" id="IPR023509">
    <property type="entry name" value="DTD-like_sf"/>
</dbReference>
<evidence type="ECO:0000313" key="4">
    <source>
        <dbReference type="Proteomes" id="UP000242084"/>
    </source>
</evidence>
<dbReference type="GO" id="GO:0106026">
    <property type="term" value="F:Gly-tRNA(Ala) deacylase activity"/>
    <property type="evidence" value="ECO:0007669"/>
    <property type="project" value="UniProtKB-UniRule"/>
</dbReference>
<keyword evidence="2" id="KW-0694">RNA-binding</keyword>
<comment type="function">
    <text evidence="2">An aminoacyl-tRNA editing enzyme that deacylates mischarged D-aminoacyl-tRNAs. Also deacylates mischarged glycyl-tRNA(Ala), protecting cells against glycine mischarging by AlaRS. Acts via tRNA-based rather than protein-based catalysis; rejects L-amino acids rather than detecting D-amino acids in the active site. By recycling D-aminoacyl-tRNA to D-amino acids and free tRNA molecules, this enzyme counteracts the toxicity associated with the formation of D-aminoacyl-tRNA entities in vivo and helps enforce protein L-homochirality.</text>
</comment>
<dbReference type="PANTHER" id="PTHR10472:SF5">
    <property type="entry name" value="D-AMINOACYL-TRNA DEACYLASE 1"/>
    <property type="match status" value="1"/>
</dbReference>
<feature type="short sequence motif" description="Gly-cisPro motif, important for rejection of L-amino acids" evidence="2">
    <location>
        <begin position="136"/>
        <end position="137"/>
    </location>
</feature>
<name>A0A239Z2D4_9STAP</name>
<evidence type="ECO:0000313" key="3">
    <source>
        <dbReference type="EMBL" id="SNV65489.1"/>
    </source>
</evidence>
<dbReference type="EMBL" id="LT906462">
    <property type="protein sequence ID" value="SNV65489.1"/>
    <property type="molecule type" value="Genomic_DNA"/>
</dbReference>
<dbReference type="KEGG" id="sste:SAMEA4384403_1127"/>
<dbReference type="HAMAP" id="MF_00518">
    <property type="entry name" value="Deacylase_Dtd"/>
    <property type="match status" value="1"/>
</dbReference>
<proteinExistence type="inferred from homology"/>
<accession>A0A239Z2D4</accession>
<gene>
    <name evidence="2 3" type="primary">dtd</name>
    <name evidence="3" type="ORF">SAMEA4384403_01127</name>
</gene>
<protein>
    <recommendedName>
        <fullName evidence="2">D-aminoacyl-tRNA deacylase</fullName>
        <shortName evidence="2">DTD</shortName>
        <ecNumber evidence="2">3.1.1.96</ecNumber>
    </recommendedName>
    <alternativeName>
        <fullName evidence="2">Gly-tRNA(Ala) deacylase</fullName>
        <ecNumber evidence="2">3.1.1.-</ecNumber>
    </alternativeName>
</protein>
<evidence type="ECO:0000256" key="2">
    <source>
        <dbReference type="HAMAP-Rule" id="MF_00518"/>
    </source>
</evidence>
<comment type="domain">
    <text evidence="2">A Gly-cisPro motif from one monomer fits into the active site of the other monomer to allow specific chiral rejection of L-amino acids.</text>
</comment>
<comment type="subcellular location">
    <subcellularLocation>
        <location evidence="2">Cytoplasm</location>
    </subcellularLocation>
</comment>
<keyword evidence="2" id="KW-0820">tRNA-binding</keyword>
<dbReference type="SUPFAM" id="SSF69500">
    <property type="entry name" value="DTD-like"/>
    <property type="match status" value="1"/>
</dbReference>
<dbReference type="Pfam" id="PF02580">
    <property type="entry name" value="Tyr_Deacylase"/>
    <property type="match status" value="1"/>
</dbReference>
<dbReference type="EC" id="3.1.1.-" evidence="2"/>
<comment type="catalytic activity">
    <reaction evidence="2">
        <text>a D-aminoacyl-tRNA + H2O = a tRNA + a D-alpha-amino acid + H(+)</text>
        <dbReference type="Rhea" id="RHEA:13953"/>
        <dbReference type="Rhea" id="RHEA-COMP:10123"/>
        <dbReference type="Rhea" id="RHEA-COMP:10124"/>
        <dbReference type="ChEBI" id="CHEBI:15377"/>
        <dbReference type="ChEBI" id="CHEBI:15378"/>
        <dbReference type="ChEBI" id="CHEBI:59871"/>
        <dbReference type="ChEBI" id="CHEBI:78442"/>
        <dbReference type="ChEBI" id="CHEBI:79333"/>
        <dbReference type="EC" id="3.1.1.96"/>
    </reaction>
</comment>
<comment type="subunit">
    <text evidence="2">Homodimer.</text>
</comment>
<keyword evidence="4" id="KW-1185">Reference proteome</keyword>
<dbReference type="NCBIfam" id="TIGR00256">
    <property type="entry name" value="D-aminoacyl-tRNA deacylase"/>
    <property type="match status" value="1"/>
</dbReference>
<dbReference type="AlphaFoldDB" id="A0A239Z2D4"/>
<keyword evidence="2" id="KW-0963">Cytoplasm</keyword>
<dbReference type="GO" id="GO:0000049">
    <property type="term" value="F:tRNA binding"/>
    <property type="evidence" value="ECO:0007669"/>
    <property type="project" value="UniProtKB-UniRule"/>
</dbReference>
<sequence length="150" mass="16624">MKVVLQKVSQAKVTTENIENEIEQGFLLLVGVGQTSNYKDAEAIARKIAKTRIFEDSDGKMNLDIHQVNGEILSISQFTIYASVKKGNRPGFTDAMSPDEANKIYQYFNEQLKSHGVNVKTGEFGAHMDVSLINDGPITIIFESKDGIIQ</sequence>
<dbReference type="Gene3D" id="3.50.80.10">
    <property type="entry name" value="D-tyrosyl-tRNA(Tyr) deacylase"/>
    <property type="match status" value="1"/>
</dbReference>
<dbReference type="EC" id="3.1.1.96" evidence="2"/>
<dbReference type="GO" id="GO:0051500">
    <property type="term" value="F:D-tyrosyl-tRNA(Tyr) deacylase activity"/>
    <property type="evidence" value="ECO:0007669"/>
    <property type="project" value="TreeGrafter"/>
</dbReference>
<comment type="catalytic activity">
    <reaction evidence="2">
        <text>glycyl-tRNA(Ala) + H2O = tRNA(Ala) + glycine + H(+)</text>
        <dbReference type="Rhea" id="RHEA:53744"/>
        <dbReference type="Rhea" id="RHEA-COMP:9657"/>
        <dbReference type="Rhea" id="RHEA-COMP:13640"/>
        <dbReference type="ChEBI" id="CHEBI:15377"/>
        <dbReference type="ChEBI" id="CHEBI:15378"/>
        <dbReference type="ChEBI" id="CHEBI:57305"/>
        <dbReference type="ChEBI" id="CHEBI:78442"/>
        <dbReference type="ChEBI" id="CHEBI:78522"/>
    </reaction>
</comment>
<dbReference type="Proteomes" id="UP000242084">
    <property type="component" value="Chromosome 1"/>
</dbReference>
<dbReference type="InterPro" id="IPR003732">
    <property type="entry name" value="Daa-tRNA_deacyls_DTD"/>
</dbReference>
<dbReference type="PANTHER" id="PTHR10472">
    <property type="entry name" value="D-TYROSYL-TRNA TYR DEACYLASE"/>
    <property type="match status" value="1"/>
</dbReference>
<dbReference type="RefSeq" id="WP_142380961.1">
    <property type="nucleotide sequence ID" value="NZ_BMDM01000002.1"/>
</dbReference>
<comment type="similarity">
    <text evidence="1 2">Belongs to the DTD family.</text>
</comment>
<organism evidence="3 4">
    <name type="scientific">Mammaliicoccus stepanovicii</name>
    <dbReference type="NCBI Taxonomy" id="643214"/>
    <lineage>
        <taxon>Bacteria</taxon>
        <taxon>Bacillati</taxon>
        <taxon>Bacillota</taxon>
        <taxon>Bacilli</taxon>
        <taxon>Bacillales</taxon>
        <taxon>Staphylococcaceae</taxon>
        <taxon>Mammaliicoccus</taxon>
    </lineage>
</organism>
<dbReference type="FunFam" id="3.50.80.10:FF:000001">
    <property type="entry name" value="D-aminoacyl-tRNA deacylase"/>
    <property type="match status" value="1"/>
</dbReference>
<reference evidence="3 4" key="1">
    <citation type="submission" date="2017-06" db="EMBL/GenBank/DDBJ databases">
        <authorList>
            <consortium name="Pathogen Informatics"/>
        </authorList>
    </citation>
    <scope>NUCLEOTIDE SEQUENCE [LARGE SCALE GENOMIC DNA]</scope>
    <source>
        <strain evidence="3 4">NCTC13839</strain>
    </source>
</reference>
<dbReference type="GO" id="GO:0043908">
    <property type="term" value="F:Ser(Gly)-tRNA(Ala) hydrolase activity"/>
    <property type="evidence" value="ECO:0007669"/>
    <property type="project" value="UniProtKB-UniRule"/>
</dbReference>
<keyword evidence="2 3" id="KW-0378">Hydrolase</keyword>
<dbReference type="GO" id="GO:0005737">
    <property type="term" value="C:cytoplasm"/>
    <property type="evidence" value="ECO:0007669"/>
    <property type="project" value="UniProtKB-SubCell"/>
</dbReference>
<evidence type="ECO:0000256" key="1">
    <source>
        <dbReference type="ARBA" id="ARBA00009673"/>
    </source>
</evidence>
<dbReference type="OrthoDB" id="9801395at2"/>
<dbReference type="GO" id="GO:0019478">
    <property type="term" value="P:D-amino acid catabolic process"/>
    <property type="evidence" value="ECO:0007669"/>
    <property type="project" value="UniProtKB-UniRule"/>
</dbReference>